<keyword evidence="3" id="KW-1185">Reference proteome</keyword>
<gene>
    <name evidence="2" type="ORF">PHJA_001485300</name>
</gene>
<dbReference type="AlphaFoldDB" id="A0A830C2Y4"/>
<evidence type="ECO:0000313" key="3">
    <source>
        <dbReference type="Proteomes" id="UP000653305"/>
    </source>
</evidence>
<reference evidence="2" key="1">
    <citation type="submission" date="2020-07" db="EMBL/GenBank/DDBJ databases">
        <title>Ethylene signaling mediates host invasion by parasitic plants.</title>
        <authorList>
            <person name="Yoshida S."/>
        </authorList>
    </citation>
    <scope>NUCLEOTIDE SEQUENCE</scope>
    <source>
        <strain evidence="2">Okayama</strain>
    </source>
</reference>
<evidence type="ECO:0000313" key="2">
    <source>
        <dbReference type="EMBL" id="GFP93409.1"/>
    </source>
</evidence>
<dbReference type="Proteomes" id="UP000653305">
    <property type="component" value="Unassembled WGS sequence"/>
</dbReference>
<evidence type="ECO:0000256" key="1">
    <source>
        <dbReference type="SAM" id="MobiDB-lite"/>
    </source>
</evidence>
<proteinExistence type="predicted"/>
<organism evidence="2 3">
    <name type="scientific">Phtheirospermum japonicum</name>
    <dbReference type="NCBI Taxonomy" id="374723"/>
    <lineage>
        <taxon>Eukaryota</taxon>
        <taxon>Viridiplantae</taxon>
        <taxon>Streptophyta</taxon>
        <taxon>Embryophyta</taxon>
        <taxon>Tracheophyta</taxon>
        <taxon>Spermatophyta</taxon>
        <taxon>Magnoliopsida</taxon>
        <taxon>eudicotyledons</taxon>
        <taxon>Gunneridae</taxon>
        <taxon>Pentapetalae</taxon>
        <taxon>asterids</taxon>
        <taxon>lamiids</taxon>
        <taxon>Lamiales</taxon>
        <taxon>Orobanchaceae</taxon>
        <taxon>Orobanchaceae incertae sedis</taxon>
        <taxon>Phtheirospermum</taxon>
    </lineage>
</organism>
<feature type="region of interest" description="Disordered" evidence="1">
    <location>
        <begin position="1"/>
        <end position="66"/>
    </location>
</feature>
<protein>
    <submittedName>
        <fullName evidence="2">Uncharacterized protein</fullName>
    </submittedName>
</protein>
<dbReference type="EMBL" id="BMAC01000314">
    <property type="protein sequence ID" value="GFP93409.1"/>
    <property type="molecule type" value="Genomic_DNA"/>
</dbReference>
<accession>A0A830C2Y4</accession>
<sequence length="105" mass="11541">MHPAADNSHAAAPRSQIAPRDLRSEASGGVRPENQLRELTGSGQPRRGSGESEEAEGGDPVKRDRGLIWNFKERKNRRVSSLWAGFSRIDPKTSAVSFTKKQCLV</sequence>
<comment type="caution">
    <text evidence="2">The sequence shown here is derived from an EMBL/GenBank/DDBJ whole genome shotgun (WGS) entry which is preliminary data.</text>
</comment>
<name>A0A830C2Y4_9LAMI</name>